<accession>A0AA39FXR0</accession>
<feature type="compositionally biased region" description="Basic and acidic residues" evidence="1">
    <location>
        <begin position="65"/>
        <end position="74"/>
    </location>
</feature>
<dbReference type="AlphaFoldDB" id="A0AA39FXR0"/>
<gene>
    <name evidence="2" type="ORF">PV328_001247</name>
</gene>
<evidence type="ECO:0000313" key="2">
    <source>
        <dbReference type="EMBL" id="KAK0177169.1"/>
    </source>
</evidence>
<reference evidence="2" key="2">
    <citation type="submission" date="2023-03" db="EMBL/GenBank/DDBJ databases">
        <authorList>
            <person name="Inwood S.N."/>
            <person name="Skelly J.G."/>
            <person name="Guhlin J."/>
            <person name="Harrop T.W.R."/>
            <person name="Goldson S.G."/>
            <person name="Dearden P.K."/>
        </authorList>
    </citation>
    <scope>NUCLEOTIDE SEQUENCE</scope>
    <source>
        <strain evidence="2">Irish</strain>
        <tissue evidence="2">Whole body</tissue>
    </source>
</reference>
<keyword evidence="3" id="KW-1185">Reference proteome</keyword>
<reference evidence="2" key="1">
    <citation type="journal article" date="2023" name="bioRxiv">
        <title>Scaffold-level genome assemblies of two parasitoid biocontrol wasps reveal the parthenogenesis mechanism and an associated novel virus.</title>
        <authorList>
            <person name="Inwood S."/>
            <person name="Skelly J."/>
            <person name="Guhlin J."/>
            <person name="Harrop T."/>
            <person name="Goldson S."/>
            <person name="Dearden P."/>
        </authorList>
    </citation>
    <scope>NUCLEOTIDE SEQUENCE</scope>
    <source>
        <strain evidence="2">Irish</strain>
        <tissue evidence="2">Whole body</tissue>
    </source>
</reference>
<feature type="region of interest" description="Disordered" evidence="1">
    <location>
        <begin position="1"/>
        <end position="102"/>
    </location>
</feature>
<feature type="compositionally biased region" description="Acidic residues" evidence="1">
    <location>
        <begin position="12"/>
        <end position="26"/>
    </location>
</feature>
<evidence type="ECO:0000256" key="1">
    <source>
        <dbReference type="SAM" id="MobiDB-lite"/>
    </source>
</evidence>
<organism evidence="2 3">
    <name type="scientific">Microctonus aethiopoides</name>
    <dbReference type="NCBI Taxonomy" id="144406"/>
    <lineage>
        <taxon>Eukaryota</taxon>
        <taxon>Metazoa</taxon>
        <taxon>Ecdysozoa</taxon>
        <taxon>Arthropoda</taxon>
        <taxon>Hexapoda</taxon>
        <taxon>Insecta</taxon>
        <taxon>Pterygota</taxon>
        <taxon>Neoptera</taxon>
        <taxon>Endopterygota</taxon>
        <taxon>Hymenoptera</taxon>
        <taxon>Apocrita</taxon>
        <taxon>Ichneumonoidea</taxon>
        <taxon>Braconidae</taxon>
        <taxon>Euphorinae</taxon>
        <taxon>Microctonus</taxon>
    </lineage>
</organism>
<dbReference type="Proteomes" id="UP001168990">
    <property type="component" value="Unassembled WGS sequence"/>
</dbReference>
<comment type="caution">
    <text evidence="2">The sequence shown here is derived from an EMBL/GenBank/DDBJ whole genome shotgun (WGS) entry which is preliminary data.</text>
</comment>
<feature type="compositionally biased region" description="Basic and acidic residues" evidence="1">
    <location>
        <begin position="40"/>
        <end position="54"/>
    </location>
</feature>
<protein>
    <submittedName>
        <fullName evidence="2">Uncharacterized protein</fullName>
    </submittedName>
</protein>
<evidence type="ECO:0000313" key="3">
    <source>
        <dbReference type="Proteomes" id="UP001168990"/>
    </source>
</evidence>
<sequence length="161" mass="18615">MWRRRCGWDAFVADEENEEKEGGEDERDQRIVGEDGGGAKQREGEGQGWMRKDESNEEESNECENGLRDRRETIENDLTETEEKVNYAEAGPNDQEKSGYEPGDYVLVRFPTKNVEYRCAAMINEINEEDNDLQVTFLKICDAKVQIFRINESDISDVTFD</sequence>
<dbReference type="EMBL" id="JAQQBS010000001">
    <property type="protein sequence ID" value="KAK0177169.1"/>
    <property type="molecule type" value="Genomic_DNA"/>
</dbReference>
<proteinExistence type="predicted"/>
<name>A0AA39FXR0_9HYME</name>